<name>A0A1B0VDL5_9CAUD</name>
<keyword evidence="2" id="KW-1185">Reference proteome</keyword>
<dbReference type="Pfam" id="PF21205">
    <property type="entry name" value="Rep3_C"/>
    <property type="match status" value="1"/>
</dbReference>
<organism evidence="1 2">
    <name type="scientific">Salmonella phage SJ46</name>
    <dbReference type="NCBI Taxonomy" id="1815968"/>
    <lineage>
        <taxon>Viruses</taxon>
        <taxon>Duplodnaviria</taxon>
        <taxon>Heunggongvirae</taxon>
        <taxon>Uroviricota</taxon>
        <taxon>Caudoviricetes</taxon>
        <taxon>Punavirus</taxon>
        <taxon>Punavirus SJ46</taxon>
    </lineage>
</organism>
<sequence length="306" mass="34457">MTPGRATYGETTMPEENKGFLSVEEVAGNTGEIHSLKPNNNSTIQPIALLRLGVFVPTLKSTNVALRRGSSVTTNTTNATEELSSLKIVEQEGYEGIEIHGPRLDMDTDFKVWVGITSALFDYAPDDDGIITLPFSEFADRCGYPRKRLSKAFRKSIDDSLTRIQQTVVKFRFPAAKGHLNNINVNLLAYSSLNTELDVIEIQPQKQLSELYYVDYKRILKLKMLDKLGRKETAKVLYTFFEALPANPAPVSIERLRARLNLKSSVSVQNSVIRKAMKDLEAIEYLKFSEIKNGRKIGFQIHKRNP</sequence>
<evidence type="ECO:0000313" key="1">
    <source>
        <dbReference type="EMBL" id="AMR59925.1"/>
    </source>
</evidence>
<dbReference type="EMBL" id="KU760857">
    <property type="protein sequence ID" value="AMR59925.1"/>
    <property type="molecule type" value="Genomic_DNA"/>
</dbReference>
<dbReference type="RefSeq" id="YP_009293464.1">
    <property type="nucleotide sequence ID" value="NC_031129.1"/>
</dbReference>
<reference evidence="1 2" key="1">
    <citation type="submission" date="2016-02" db="EMBL/GenBank/DDBJ databases">
        <authorList>
            <person name="Wen L."/>
            <person name="He K."/>
            <person name="Yang H."/>
        </authorList>
    </citation>
    <scope>NUCLEOTIDE SEQUENCE [LARGE SCALE GENOMIC DNA]</scope>
</reference>
<dbReference type="KEGG" id="vg:29081663"/>
<accession>A0A1B0VDL5</accession>
<evidence type="ECO:0000313" key="2">
    <source>
        <dbReference type="Proteomes" id="UP000201127"/>
    </source>
</evidence>
<proteinExistence type="predicted"/>
<dbReference type="Proteomes" id="UP000201127">
    <property type="component" value="Segment"/>
</dbReference>
<gene>
    <name evidence="1" type="primary">repA</name>
    <name evidence="1" type="ORF">J46_0007</name>
</gene>
<protein>
    <submittedName>
        <fullName evidence="1">Initiator replication family protein</fullName>
    </submittedName>
</protein>
<dbReference type="GeneID" id="29081663"/>
<dbReference type="OrthoDB" id="16551at10239"/>